<name>A0A370K2Q3_9GAMM</name>
<proteinExistence type="predicted"/>
<keyword evidence="3" id="KW-1185">Reference proteome</keyword>
<dbReference type="Pfam" id="PF14329">
    <property type="entry name" value="DUF4386"/>
    <property type="match status" value="1"/>
</dbReference>
<feature type="transmembrane region" description="Helical" evidence="1">
    <location>
        <begin position="198"/>
        <end position="220"/>
    </location>
</feature>
<reference evidence="2 3" key="1">
    <citation type="submission" date="2018-07" db="EMBL/GenBank/DDBJ databases">
        <title>Dyella solisilvae sp. nov., isolated from the pine and broad-leaved mixed forest soil.</title>
        <authorList>
            <person name="Gao Z."/>
            <person name="Qiu L."/>
        </authorList>
    </citation>
    <scope>NUCLEOTIDE SEQUENCE [LARGE SCALE GENOMIC DNA]</scope>
    <source>
        <strain evidence="2 3">DHG54</strain>
    </source>
</reference>
<sequence length="229" mass="25281">MDPIKRRARIAGWLYLLLAVSAPIRLIYLPNTLFVHGDAEATAANIAAHEGLFRLGIVTDLFTGTISLFLTLSLFRLFKGVDMTLAVLMTVLGLMDTPLYFFNVLNDVTTLLLVQGGDYLAAFTEPQRASLAMLHLRMHGQVVGYSQIFWGLWLFPLAILVIRSGFIARFIGYWLILNGFAYLAISLTGLLWPSHEDLVSSIAFPAQLGEIALVLWLVIVGARVRASSA</sequence>
<feature type="transmembrane region" description="Helical" evidence="1">
    <location>
        <begin position="142"/>
        <end position="162"/>
    </location>
</feature>
<feature type="transmembrane region" description="Helical" evidence="1">
    <location>
        <begin position="174"/>
        <end position="192"/>
    </location>
</feature>
<feature type="transmembrane region" description="Helical" evidence="1">
    <location>
        <begin position="12"/>
        <end position="31"/>
    </location>
</feature>
<organism evidence="2 3">
    <name type="scientific">Dyella solisilvae</name>
    <dbReference type="NCBI Taxonomy" id="1920168"/>
    <lineage>
        <taxon>Bacteria</taxon>
        <taxon>Pseudomonadati</taxon>
        <taxon>Pseudomonadota</taxon>
        <taxon>Gammaproteobacteria</taxon>
        <taxon>Lysobacterales</taxon>
        <taxon>Rhodanobacteraceae</taxon>
        <taxon>Dyella</taxon>
    </lineage>
</organism>
<keyword evidence="1" id="KW-1133">Transmembrane helix</keyword>
<gene>
    <name evidence="2" type="ORF">DVT68_19310</name>
</gene>
<feature type="transmembrane region" description="Helical" evidence="1">
    <location>
        <begin position="51"/>
        <end position="72"/>
    </location>
</feature>
<dbReference type="RefSeq" id="WP_114826849.1">
    <property type="nucleotide sequence ID" value="NZ_QQSY01000009.1"/>
</dbReference>
<keyword evidence="1" id="KW-0812">Transmembrane</keyword>
<dbReference type="OrthoDB" id="1160166at2"/>
<accession>A0A370K2Q3</accession>
<dbReference type="EMBL" id="QQSY01000009">
    <property type="protein sequence ID" value="RDI96878.1"/>
    <property type="molecule type" value="Genomic_DNA"/>
</dbReference>
<dbReference type="InterPro" id="IPR025495">
    <property type="entry name" value="DUF4386"/>
</dbReference>
<dbReference type="AlphaFoldDB" id="A0A370K2Q3"/>
<feature type="transmembrane region" description="Helical" evidence="1">
    <location>
        <begin position="84"/>
        <end position="102"/>
    </location>
</feature>
<evidence type="ECO:0000313" key="2">
    <source>
        <dbReference type="EMBL" id="RDI96878.1"/>
    </source>
</evidence>
<evidence type="ECO:0000256" key="1">
    <source>
        <dbReference type="SAM" id="Phobius"/>
    </source>
</evidence>
<evidence type="ECO:0000313" key="3">
    <source>
        <dbReference type="Proteomes" id="UP000254711"/>
    </source>
</evidence>
<dbReference type="Proteomes" id="UP000254711">
    <property type="component" value="Unassembled WGS sequence"/>
</dbReference>
<keyword evidence="1" id="KW-0472">Membrane</keyword>
<comment type="caution">
    <text evidence="2">The sequence shown here is derived from an EMBL/GenBank/DDBJ whole genome shotgun (WGS) entry which is preliminary data.</text>
</comment>
<protein>
    <submittedName>
        <fullName evidence="2">DUF4386 domain-containing protein</fullName>
    </submittedName>
</protein>